<comment type="caution">
    <text evidence="2">The sequence shown here is derived from an EMBL/GenBank/DDBJ whole genome shotgun (WGS) entry which is preliminary data.</text>
</comment>
<dbReference type="PANTHER" id="PTHR13456">
    <property type="entry name" value="UPF0729 PROTEIN C18ORF32"/>
    <property type="match status" value="1"/>
</dbReference>
<proteinExistence type="inferred from homology"/>
<sequence length="89" mass="10403">KSLIKMVCLPCIVIPFLLWVFHKFIRPWLSRIWSKPEEIARSVENNLTCPLPRKKKNKETTQLSDEINNRINCEASNEHSSLGERLKAD</sequence>
<protein>
    <submittedName>
        <fullName evidence="2">Uncharacterized protein</fullName>
    </submittedName>
</protein>
<accession>A0A8S3YPC1</accession>
<evidence type="ECO:0000313" key="3">
    <source>
        <dbReference type="Proteomes" id="UP000678393"/>
    </source>
</evidence>
<dbReference type="InterPro" id="IPR026776">
    <property type="entry name" value="UPF0729_C18orf32-like"/>
</dbReference>
<organism evidence="2 3">
    <name type="scientific">Candidula unifasciata</name>
    <dbReference type="NCBI Taxonomy" id="100452"/>
    <lineage>
        <taxon>Eukaryota</taxon>
        <taxon>Metazoa</taxon>
        <taxon>Spiralia</taxon>
        <taxon>Lophotrochozoa</taxon>
        <taxon>Mollusca</taxon>
        <taxon>Gastropoda</taxon>
        <taxon>Heterobranchia</taxon>
        <taxon>Euthyneura</taxon>
        <taxon>Panpulmonata</taxon>
        <taxon>Eupulmonata</taxon>
        <taxon>Stylommatophora</taxon>
        <taxon>Helicina</taxon>
        <taxon>Helicoidea</taxon>
        <taxon>Geomitridae</taxon>
        <taxon>Candidula</taxon>
    </lineage>
</organism>
<dbReference type="AlphaFoldDB" id="A0A8S3YPC1"/>
<comment type="similarity">
    <text evidence="1">Belongs to the UPF0729 family.</text>
</comment>
<gene>
    <name evidence="2" type="ORF">CUNI_LOCUS2853</name>
</gene>
<dbReference type="PANTHER" id="PTHR13456:SF0">
    <property type="entry name" value="UPF0729 PROTEIN C18ORF32"/>
    <property type="match status" value="1"/>
</dbReference>
<dbReference type="Proteomes" id="UP000678393">
    <property type="component" value="Unassembled WGS sequence"/>
</dbReference>
<keyword evidence="3" id="KW-1185">Reference proteome</keyword>
<evidence type="ECO:0000313" key="2">
    <source>
        <dbReference type="EMBL" id="CAG5117295.1"/>
    </source>
</evidence>
<name>A0A8S3YPC1_9EUPU</name>
<dbReference type="EMBL" id="CAJHNH020000382">
    <property type="protein sequence ID" value="CAG5117295.1"/>
    <property type="molecule type" value="Genomic_DNA"/>
</dbReference>
<reference evidence="2" key="1">
    <citation type="submission" date="2021-04" db="EMBL/GenBank/DDBJ databases">
        <authorList>
            <consortium name="Molecular Ecology Group"/>
        </authorList>
    </citation>
    <scope>NUCLEOTIDE SEQUENCE</scope>
</reference>
<dbReference type="OrthoDB" id="10062823at2759"/>
<feature type="non-terminal residue" evidence="2">
    <location>
        <position position="1"/>
    </location>
</feature>
<dbReference type="Pfam" id="PF14975">
    <property type="entry name" value="DUF4512"/>
    <property type="match status" value="1"/>
</dbReference>
<evidence type="ECO:0000256" key="1">
    <source>
        <dbReference type="ARBA" id="ARBA00007959"/>
    </source>
</evidence>